<dbReference type="InterPro" id="IPR043129">
    <property type="entry name" value="ATPase_NBD"/>
</dbReference>
<dbReference type="OrthoDB" id="4083144at2"/>
<organism evidence="2 3">
    <name type="scientific">Streptomyces boluensis</name>
    <dbReference type="NCBI Taxonomy" id="1775135"/>
    <lineage>
        <taxon>Bacteria</taxon>
        <taxon>Bacillati</taxon>
        <taxon>Actinomycetota</taxon>
        <taxon>Actinomycetes</taxon>
        <taxon>Kitasatosporales</taxon>
        <taxon>Streptomycetaceae</taxon>
        <taxon>Streptomyces</taxon>
    </lineage>
</organism>
<protein>
    <submittedName>
        <fullName evidence="2">ROK family protein</fullName>
    </submittedName>
</protein>
<dbReference type="RefSeq" id="WP_161696734.1">
    <property type="nucleotide sequence ID" value="NZ_JAAAHS010000067.1"/>
</dbReference>
<dbReference type="AlphaFoldDB" id="A0A964UMZ1"/>
<dbReference type="EMBL" id="JAAAHS010000067">
    <property type="protein sequence ID" value="NBE52114.1"/>
    <property type="molecule type" value="Genomic_DNA"/>
</dbReference>
<comment type="similarity">
    <text evidence="1">Belongs to the ROK (NagC/XylR) family.</text>
</comment>
<evidence type="ECO:0000256" key="1">
    <source>
        <dbReference type="ARBA" id="ARBA00006479"/>
    </source>
</evidence>
<comment type="caution">
    <text evidence="2">The sequence shown here is derived from an EMBL/GenBank/DDBJ whole genome shotgun (WGS) entry which is preliminary data.</text>
</comment>
<dbReference type="SUPFAM" id="SSF46785">
    <property type="entry name" value="Winged helix' DNA-binding domain"/>
    <property type="match status" value="1"/>
</dbReference>
<dbReference type="PANTHER" id="PTHR18964">
    <property type="entry name" value="ROK (REPRESSOR, ORF, KINASE) FAMILY"/>
    <property type="match status" value="1"/>
</dbReference>
<keyword evidence="3" id="KW-1185">Reference proteome</keyword>
<dbReference type="Pfam" id="PF00480">
    <property type="entry name" value="ROK"/>
    <property type="match status" value="1"/>
</dbReference>
<reference evidence="2" key="1">
    <citation type="submission" date="2020-01" db="EMBL/GenBank/DDBJ databases">
        <title>Whole-genome analyses of novel actinobacteria.</title>
        <authorList>
            <person name="Sahin N."/>
        </authorList>
    </citation>
    <scope>NUCLEOTIDE SEQUENCE</scope>
    <source>
        <strain evidence="2">YC537</strain>
    </source>
</reference>
<evidence type="ECO:0000313" key="3">
    <source>
        <dbReference type="Proteomes" id="UP000598297"/>
    </source>
</evidence>
<evidence type="ECO:0000313" key="2">
    <source>
        <dbReference type="EMBL" id="NBE52114.1"/>
    </source>
</evidence>
<dbReference type="InterPro" id="IPR000600">
    <property type="entry name" value="ROK"/>
</dbReference>
<proteinExistence type="inferred from homology"/>
<dbReference type="PANTHER" id="PTHR18964:SF149">
    <property type="entry name" value="BIFUNCTIONAL UDP-N-ACETYLGLUCOSAMINE 2-EPIMERASE_N-ACETYLMANNOSAMINE KINASE"/>
    <property type="match status" value="1"/>
</dbReference>
<dbReference type="SUPFAM" id="SSF53067">
    <property type="entry name" value="Actin-like ATPase domain"/>
    <property type="match status" value="1"/>
</dbReference>
<name>A0A964UMZ1_9ACTN</name>
<sequence length="392" mass="40494">MRPRAGSKALIREINEALVLDVVRAQRPVSRARIATETGLSPATVTGITGRLLGAGLLTETDAVRNTRGRPARLLDLGTEAVLAAGVRLSDAEAYVVLVNLRGDVVASHQEPLTSTRPQDVGESVARAVRVAAASRASSALIGVGVAVSGVVDQQGGIVRHSGSMGWENVPFQHQLAALVETPVVVVDSYVNSVASGLLLFDGRLAGRNLMIFSVGASLGASVVVQGHIHRGFSGTAGGFAHSCAGTGSGRPCHCGAEDCLETWASAWGIKQELERRGETPGSLVGRDDDVIVSAAEQLGAAVANAAKVFGPERVVVAFTPEMNLPALTSRTEEVFRRQYAHSTTPPPALELAVTGPSDHASGAAHTVLAQLFTASTSDGETAAAPKSDTAR</sequence>
<dbReference type="Proteomes" id="UP000598297">
    <property type="component" value="Unassembled WGS sequence"/>
</dbReference>
<dbReference type="InterPro" id="IPR036388">
    <property type="entry name" value="WH-like_DNA-bd_sf"/>
</dbReference>
<gene>
    <name evidence="2" type="ORF">GUY60_11900</name>
</gene>
<accession>A0A964UMZ1</accession>
<dbReference type="Gene3D" id="3.30.420.40">
    <property type="match status" value="2"/>
</dbReference>
<dbReference type="InterPro" id="IPR036390">
    <property type="entry name" value="WH_DNA-bd_sf"/>
</dbReference>
<dbReference type="Gene3D" id="1.10.10.10">
    <property type="entry name" value="Winged helix-like DNA-binding domain superfamily/Winged helix DNA-binding domain"/>
    <property type="match status" value="1"/>
</dbReference>